<feature type="region of interest" description="Disordered" evidence="1">
    <location>
        <begin position="1"/>
        <end position="76"/>
    </location>
</feature>
<dbReference type="Proteomes" id="UP001058974">
    <property type="component" value="Chromosome 3"/>
</dbReference>
<evidence type="ECO:0000256" key="1">
    <source>
        <dbReference type="SAM" id="MobiDB-lite"/>
    </source>
</evidence>
<sequence length="132" mass="15133">MAEAATSSTRKAKRNNRNLKTQDPELDRLESLPWNSSLPQHDEQDDNTFSLFTGSNELERGFPSNQGWDEHGGNPNMYIFDKRGVPRRQDNPHPRTKRVTFKLSAEVPEDKWTQVGSKKGKWKSFEDGGRTS</sequence>
<accession>A0A9D4Y212</accession>
<protein>
    <submittedName>
        <fullName evidence="2">Uncharacterized protein</fullName>
    </submittedName>
</protein>
<dbReference type="AlphaFoldDB" id="A0A9D4Y212"/>
<organism evidence="2 3">
    <name type="scientific">Pisum sativum</name>
    <name type="common">Garden pea</name>
    <name type="synonym">Lathyrus oleraceus</name>
    <dbReference type="NCBI Taxonomy" id="3888"/>
    <lineage>
        <taxon>Eukaryota</taxon>
        <taxon>Viridiplantae</taxon>
        <taxon>Streptophyta</taxon>
        <taxon>Embryophyta</taxon>
        <taxon>Tracheophyta</taxon>
        <taxon>Spermatophyta</taxon>
        <taxon>Magnoliopsida</taxon>
        <taxon>eudicotyledons</taxon>
        <taxon>Gunneridae</taxon>
        <taxon>Pentapetalae</taxon>
        <taxon>rosids</taxon>
        <taxon>fabids</taxon>
        <taxon>Fabales</taxon>
        <taxon>Fabaceae</taxon>
        <taxon>Papilionoideae</taxon>
        <taxon>50 kb inversion clade</taxon>
        <taxon>NPAAA clade</taxon>
        <taxon>Hologalegina</taxon>
        <taxon>IRL clade</taxon>
        <taxon>Fabeae</taxon>
        <taxon>Lathyrus</taxon>
    </lineage>
</organism>
<reference evidence="2 3" key="1">
    <citation type="journal article" date="2022" name="Nat. Genet.">
        <title>Improved pea reference genome and pan-genome highlight genomic features and evolutionary characteristics.</title>
        <authorList>
            <person name="Yang T."/>
            <person name="Liu R."/>
            <person name="Luo Y."/>
            <person name="Hu S."/>
            <person name="Wang D."/>
            <person name="Wang C."/>
            <person name="Pandey M.K."/>
            <person name="Ge S."/>
            <person name="Xu Q."/>
            <person name="Li N."/>
            <person name="Li G."/>
            <person name="Huang Y."/>
            <person name="Saxena R.K."/>
            <person name="Ji Y."/>
            <person name="Li M."/>
            <person name="Yan X."/>
            <person name="He Y."/>
            <person name="Liu Y."/>
            <person name="Wang X."/>
            <person name="Xiang C."/>
            <person name="Varshney R.K."/>
            <person name="Ding H."/>
            <person name="Gao S."/>
            <person name="Zong X."/>
        </authorList>
    </citation>
    <scope>NUCLEOTIDE SEQUENCE [LARGE SCALE GENOMIC DNA]</scope>
    <source>
        <strain evidence="2 3">cv. Zhongwan 6</strain>
    </source>
</reference>
<comment type="caution">
    <text evidence="2">The sequence shown here is derived from an EMBL/GenBank/DDBJ whole genome shotgun (WGS) entry which is preliminary data.</text>
</comment>
<feature type="compositionally biased region" description="Basic and acidic residues" evidence="1">
    <location>
        <begin position="123"/>
        <end position="132"/>
    </location>
</feature>
<gene>
    <name evidence="2" type="ORF">KIW84_033895</name>
</gene>
<proteinExistence type="predicted"/>
<dbReference type="EMBL" id="JAMSHJ010000003">
    <property type="protein sequence ID" value="KAI5429075.1"/>
    <property type="molecule type" value="Genomic_DNA"/>
</dbReference>
<evidence type="ECO:0000313" key="3">
    <source>
        <dbReference type="Proteomes" id="UP001058974"/>
    </source>
</evidence>
<keyword evidence="3" id="KW-1185">Reference proteome</keyword>
<evidence type="ECO:0000313" key="2">
    <source>
        <dbReference type="EMBL" id="KAI5429075.1"/>
    </source>
</evidence>
<feature type="compositionally biased region" description="Polar residues" evidence="1">
    <location>
        <begin position="47"/>
        <end position="56"/>
    </location>
</feature>
<feature type="compositionally biased region" description="Basic and acidic residues" evidence="1">
    <location>
        <begin position="20"/>
        <end position="30"/>
    </location>
</feature>
<feature type="region of interest" description="Disordered" evidence="1">
    <location>
        <begin position="112"/>
        <end position="132"/>
    </location>
</feature>
<dbReference type="Gramene" id="Psat03G0389500-T1">
    <property type="protein sequence ID" value="KAI5429075.1"/>
    <property type="gene ID" value="KIW84_033895"/>
</dbReference>
<name>A0A9D4Y212_PEA</name>